<evidence type="ECO:0000256" key="1">
    <source>
        <dbReference type="SAM" id="Phobius"/>
    </source>
</evidence>
<evidence type="ECO:0000313" key="3">
    <source>
        <dbReference type="EMBL" id="TFE84155.1"/>
    </source>
</evidence>
<dbReference type="InterPro" id="IPR000073">
    <property type="entry name" value="AB_hydrolase_1"/>
</dbReference>
<accession>A0A4Y8PTD1</accession>
<dbReference type="EMBL" id="MYFO01000038">
    <property type="protein sequence ID" value="TFE84155.1"/>
    <property type="molecule type" value="Genomic_DNA"/>
</dbReference>
<keyword evidence="1" id="KW-0472">Membrane</keyword>
<dbReference type="OrthoDB" id="9776685at2"/>
<dbReference type="Pfam" id="PF00561">
    <property type="entry name" value="Abhydrolase_1"/>
    <property type="match status" value="1"/>
</dbReference>
<dbReference type="InterPro" id="IPR052920">
    <property type="entry name" value="DNA-binding_regulatory"/>
</dbReference>
<feature type="domain" description="AB hydrolase-1" evidence="2">
    <location>
        <begin position="101"/>
        <end position="213"/>
    </location>
</feature>
<keyword evidence="1" id="KW-1133">Transmembrane helix</keyword>
<gene>
    <name evidence="3" type="ORF">B5M42_21175</name>
</gene>
<organism evidence="3 4">
    <name type="scientific">Paenibacillus athensensis</name>
    <dbReference type="NCBI Taxonomy" id="1967502"/>
    <lineage>
        <taxon>Bacteria</taxon>
        <taxon>Bacillati</taxon>
        <taxon>Bacillota</taxon>
        <taxon>Bacilli</taxon>
        <taxon>Bacillales</taxon>
        <taxon>Paenibacillaceae</taxon>
        <taxon>Paenibacillus</taxon>
    </lineage>
</organism>
<dbReference type="Gene3D" id="3.40.50.1820">
    <property type="entry name" value="alpha/beta hydrolase"/>
    <property type="match status" value="1"/>
</dbReference>
<dbReference type="AlphaFoldDB" id="A0A4Y8PTD1"/>
<evidence type="ECO:0000259" key="2">
    <source>
        <dbReference type="Pfam" id="PF00561"/>
    </source>
</evidence>
<dbReference type="PANTHER" id="PTHR43358:SF4">
    <property type="entry name" value="ALPHA_BETA HYDROLASE FOLD-1 DOMAIN-CONTAINING PROTEIN"/>
    <property type="match status" value="1"/>
</dbReference>
<dbReference type="InterPro" id="IPR029058">
    <property type="entry name" value="AB_hydrolase_fold"/>
</dbReference>
<reference evidence="3 4" key="1">
    <citation type="submission" date="2017-03" db="EMBL/GenBank/DDBJ databases">
        <title>Isolation of Levoglucosan Utilizing Bacteria.</title>
        <authorList>
            <person name="Arya A.S."/>
        </authorList>
    </citation>
    <scope>NUCLEOTIDE SEQUENCE [LARGE SCALE GENOMIC DNA]</scope>
    <source>
        <strain evidence="3 4">MEC069</strain>
    </source>
</reference>
<dbReference type="PANTHER" id="PTHR43358">
    <property type="entry name" value="ALPHA/BETA-HYDROLASE"/>
    <property type="match status" value="1"/>
</dbReference>
<comment type="caution">
    <text evidence="3">The sequence shown here is derived from an EMBL/GenBank/DDBJ whole genome shotgun (WGS) entry which is preliminary data.</text>
</comment>
<protein>
    <recommendedName>
        <fullName evidence="2">AB hydrolase-1 domain-containing protein</fullName>
    </recommendedName>
</protein>
<sequence>MLPVYQTACKLNTVFITFCQGVGILGEFWIVALGSAAVLCAAAAGVAVLIGWKLTHPARRALTQSPEQFGLVCEPMRFPSREGGVQLSGWLLPPTGAARLTIVFAHGYAGNRLERGLPALALAKSLVEAGCRVLMFDFRNSGESEGRLTTVGQLEQFDVLGAVDWAAQRYAEPIGLLGFSMGGTASLLAAARDPRVLAVVADSAFSRLKPYLRRNLSVWSKLPRYPFTPLIMAILPLLTGVRPDEVDALAAVERLYPRPALFIHSEADQAIPAANSRELQAAHPDRFRLWTTPTGGHVGSYAQQPEAYTEQVLRFFADAAADFIK</sequence>
<keyword evidence="4" id="KW-1185">Reference proteome</keyword>
<proteinExistence type="predicted"/>
<dbReference type="Proteomes" id="UP000298246">
    <property type="component" value="Unassembled WGS sequence"/>
</dbReference>
<feature type="transmembrane region" description="Helical" evidence="1">
    <location>
        <begin position="28"/>
        <end position="52"/>
    </location>
</feature>
<evidence type="ECO:0000313" key="4">
    <source>
        <dbReference type="Proteomes" id="UP000298246"/>
    </source>
</evidence>
<name>A0A4Y8PTD1_9BACL</name>
<dbReference type="SUPFAM" id="SSF53474">
    <property type="entry name" value="alpha/beta-Hydrolases"/>
    <property type="match status" value="1"/>
</dbReference>
<keyword evidence="1" id="KW-0812">Transmembrane</keyword>